<feature type="transmembrane region" description="Helical" evidence="1">
    <location>
        <begin position="121"/>
        <end position="139"/>
    </location>
</feature>
<evidence type="ECO:0000313" key="2">
    <source>
        <dbReference type="EMBL" id="EOL46103.1"/>
    </source>
</evidence>
<dbReference type="AlphaFoldDB" id="R3TY82"/>
<comment type="caution">
    <text evidence="2">The sequence shown here is derived from an EMBL/GenBank/DDBJ whole genome shotgun (WGS) entry which is preliminary data.</text>
</comment>
<keyword evidence="1" id="KW-1133">Transmembrane helix</keyword>
<dbReference type="PATRIC" id="fig|1158610.3.peg.887"/>
<feature type="transmembrane region" description="Helical" evidence="1">
    <location>
        <begin position="12"/>
        <end position="30"/>
    </location>
</feature>
<keyword evidence="1" id="KW-0472">Membrane</keyword>
<dbReference type="eggNOG" id="COG3247">
    <property type="taxonomic scope" value="Bacteria"/>
</dbReference>
<dbReference type="EMBL" id="AJAT01000011">
    <property type="protein sequence ID" value="EOL46103.1"/>
    <property type="molecule type" value="Genomic_DNA"/>
</dbReference>
<dbReference type="InterPro" id="IPR005325">
    <property type="entry name" value="DUF308_memb"/>
</dbReference>
<evidence type="ECO:0000313" key="3">
    <source>
        <dbReference type="Proteomes" id="UP000013785"/>
    </source>
</evidence>
<dbReference type="STRING" id="154621.RV11_GL001171"/>
<dbReference type="InterPro" id="IPR052712">
    <property type="entry name" value="Acid_resist_chaperone_HdeD"/>
</dbReference>
<gene>
    <name evidence="2" type="ORF">UC3_00909</name>
</gene>
<dbReference type="HOGENOM" id="CLU_091585_8_2_9"/>
<feature type="transmembrane region" description="Helical" evidence="1">
    <location>
        <begin position="36"/>
        <end position="55"/>
    </location>
</feature>
<evidence type="ECO:0000256" key="1">
    <source>
        <dbReference type="SAM" id="Phobius"/>
    </source>
</evidence>
<dbReference type="PANTHER" id="PTHR34989">
    <property type="entry name" value="PROTEIN HDED"/>
    <property type="match status" value="1"/>
</dbReference>
<feature type="transmembrane region" description="Helical" evidence="1">
    <location>
        <begin position="145"/>
        <end position="168"/>
    </location>
</feature>
<dbReference type="RefSeq" id="WP_010767581.1">
    <property type="nucleotide sequence ID" value="NZ_ASWE01000002.1"/>
</dbReference>
<keyword evidence="3" id="KW-1185">Reference proteome</keyword>
<protein>
    <recommendedName>
        <fullName evidence="4">Acid-resistance membrane protein</fullName>
    </recommendedName>
</protein>
<dbReference type="Proteomes" id="UP000013785">
    <property type="component" value="Unassembled WGS sequence"/>
</dbReference>
<organism evidence="2 3">
    <name type="scientific">Enterococcus phoeniculicola ATCC BAA-412</name>
    <dbReference type="NCBI Taxonomy" id="1158610"/>
    <lineage>
        <taxon>Bacteria</taxon>
        <taxon>Bacillati</taxon>
        <taxon>Bacillota</taxon>
        <taxon>Bacilli</taxon>
        <taxon>Lactobacillales</taxon>
        <taxon>Enterococcaceae</taxon>
        <taxon>Enterococcus</taxon>
    </lineage>
</organism>
<feature type="transmembrane region" description="Helical" evidence="1">
    <location>
        <begin position="93"/>
        <end position="114"/>
    </location>
</feature>
<accession>R3TY82</accession>
<dbReference type="Pfam" id="PF03729">
    <property type="entry name" value="DUF308"/>
    <property type="match status" value="2"/>
</dbReference>
<sequence>MEAFFKQFQKYAILRGIAYTLVGIFALTNPGVFFKAIIYFIAGYFVLMGIINCLAARKLHKETGSYGFSMASGLFFFLLAVIVLFFSKAILSIIPFFLGLLVVVNGLSQLLQALNTPKGKGLWLIFSIIMLAAGLILMFNPFKTLLVVCQVFGVLLIVNGLSELVNYFQLRKLYR</sequence>
<dbReference type="GO" id="GO:0005886">
    <property type="term" value="C:plasma membrane"/>
    <property type="evidence" value="ECO:0007669"/>
    <property type="project" value="TreeGrafter"/>
</dbReference>
<evidence type="ECO:0008006" key="4">
    <source>
        <dbReference type="Google" id="ProtNLM"/>
    </source>
</evidence>
<name>R3TY82_9ENTE</name>
<reference evidence="2 3" key="1">
    <citation type="submission" date="2013-02" db="EMBL/GenBank/DDBJ databases">
        <title>The Genome Sequence of Enterococcus phoeniculicola BAA-412.</title>
        <authorList>
            <consortium name="The Broad Institute Genome Sequencing Platform"/>
            <consortium name="The Broad Institute Genome Sequencing Center for Infectious Disease"/>
            <person name="Earl A.M."/>
            <person name="Gilmore M.S."/>
            <person name="Lebreton F."/>
            <person name="Walker B."/>
            <person name="Young S.K."/>
            <person name="Zeng Q."/>
            <person name="Gargeya S."/>
            <person name="Fitzgerald M."/>
            <person name="Haas B."/>
            <person name="Abouelleil A."/>
            <person name="Alvarado L."/>
            <person name="Arachchi H.M."/>
            <person name="Berlin A.M."/>
            <person name="Chapman S.B."/>
            <person name="Dewar J."/>
            <person name="Goldberg J."/>
            <person name="Griggs A."/>
            <person name="Gujja S."/>
            <person name="Hansen M."/>
            <person name="Howarth C."/>
            <person name="Imamovic A."/>
            <person name="Larimer J."/>
            <person name="McCowan C."/>
            <person name="Murphy C."/>
            <person name="Neiman D."/>
            <person name="Pearson M."/>
            <person name="Priest M."/>
            <person name="Roberts A."/>
            <person name="Saif S."/>
            <person name="Shea T."/>
            <person name="Sisk P."/>
            <person name="Sykes S."/>
            <person name="Wortman J."/>
            <person name="Nusbaum C."/>
            <person name="Birren B."/>
        </authorList>
    </citation>
    <scope>NUCLEOTIDE SEQUENCE [LARGE SCALE GENOMIC DNA]</scope>
    <source>
        <strain evidence="2 3">ATCC BAA-412</strain>
    </source>
</reference>
<keyword evidence="1" id="KW-0812">Transmembrane</keyword>
<proteinExistence type="predicted"/>
<dbReference type="PANTHER" id="PTHR34989:SF1">
    <property type="entry name" value="PROTEIN HDED"/>
    <property type="match status" value="1"/>
</dbReference>
<dbReference type="OrthoDB" id="2301130at2"/>
<feature type="transmembrane region" description="Helical" evidence="1">
    <location>
        <begin position="67"/>
        <end position="87"/>
    </location>
</feature>